<keyword evidence="3" id="KW-1185">Reference proteome</keyword>
<accession>A0A3Q8XT24</accession>
<feature type="signal peptide" evidence="1">
    <location>
        <begin position="1"/>
        <end position="25"/>
    </location>
</feature>
<evidence type="ECO:0000313" key="3">
    <source>
        <dbReference type="Proteomes" id="UP000268192"/>
    </source>
</evidence>
<dbReference type="InterPro" id="IPR021457">
    <property type="entry name" value="DUF3108"/>
</dbReference>
<protein>
    <submittedName>
        <fullName evidence="2">DUF3108 domain-containing protein</fullName>
    </submittedName>
</protein>
<evidence type="ECO:0000256" key="1">
    <source>
        <dbReference type="SAM" id="SignalP"/>
    </source>
</evidence>
<name>A0A3Q8XT24_9HYPH</name>
<feature type="chain" id="PRO_5018659062" evidence="1">
    <location>
        <begin position="26"/>
        <end position="263"/>
    </location>
</feature>
<dbReference type="Pfam" id="PF11306">
    <property type="entry name" value="DUF3108"/>
    <property type="match status" value="1"/>
</dbReference>
<proteinExistence type="predicted"/>
<dbReference type="RefSeq" id="WP_126012423.1">
    <property type="nucleotide sequence ID" value="NZ_CP032509.1"/>
</dbReference>
<sequence length="263" mass="28404">MKSCHVAIAPCAIATILLGANVAAAEPSTHRADYRVAYIGLSVARATFTTVFDGDRFTVAGEMQSAGVANIVGRTTGSTTVSGVKANDRMQAERYVVAYSSGNDEQRMEVDFDNGSVTSAILTPEKKRTREDWVPVPESDMRAVLDPIAGVMIPEGSDVCDRTLPIFDGETRYDIHLNEAGTQPFQAEGYDGTPFAAEAIVCTARAEPKSGYHARNSSIQYMREMNVEVWFAHNEQAGIYAPVYARVPTKLGPVTITATHFGS</sequence>
<gene>
    <name evidence="2" type="ORF">D5400_21040</name>
</gene>
<dbReference type="Proteomes" id="UP000268192">
    <property type="component" value="Chromosome"/>
</dbReference>
<reference evidence="2 3" key="1">
    <citation type="submission" date="2018-09" db="EMBL/GenBank/DDBJ databases">
        <title>Marinorhizobium profundi gen. nov., sp. nov., isolated from a deep-sea sediment sample from the New Britain Trench and proposal of Marinorhizobiaceae fam. nov. in the order Rhizobiales of the class Alphaproteobacteria.</title>
        <authorList>
            <person name="Cao J."/>
        </authorList>
    </citation>
    <scope>NUCLEOTIDE SEQUENCE [LARGE SCALE GENOMIC DNA]</scope>
    <source>
        <strain evidence="2 3">WS11</strain>
    </source>
</reference>
<keyword evidence="1" id="KW-0732">Signal</keyword>
<organism evidence="2 3">
    <name type="scientific">Georhizobium profundi</name>
    <dbReference type="NCBI Taxonomy" id="2341112"/>
    <lineage>
        <taxon>Bacteria</taxon>
        <taxon>Pseudomonadati</taxon>
        <taxon>Pseudomonadota</taxon>
        <taxon>Alphaproteobacteria</taxon>
        <taxon>Hyphomicrobiales</taxon>
        <taxon>Rhizobiaceae</taxon>
        <taxon>Georhizobium</taxon>
    </lineage>
</organism>
<dbReference type="EMBL" id="CP032509">
    <property type="protein sequence ID" value="AZN73441.1"/>
    <property type="molecule type" value="Genomic_DNA"/>
</dbReference>
<dbReference type="OrthoDB" id="7630100at2"/>
<dbReference type="AlphaFoldDB" id="A0A3Q8XT24"/>
<dbReference type="KEGG" id="abaw:D5400_21040"/>
<evidence type="ECO:0000313" key="2">
    <source>
        <dbReference type="EMBL" id="AZN73441.1"/>
    </source>
</evidence>